<dbReference type="AlphaFoldDB" id="A0A0D2EAR9"/>
<keyword evidence="2" id="KW-1185">Reference proteome</keyword>
<sequence length="141" mass="15444">MDPITALGLACNILQLVEQGIEAAKVCKQLYRQGSLDENKKIEEYATLLSAANRDLEATFGKQALTTPTRATGLQKVANDAYKTAAELNKILNQLKVSKNQMGAAFRTSLKTLVKKGTIDRVRTELERHDAALNSGLLKEL</sequence>
<dbReference type="HOGENOM" id="CLU_1786647_0_0_1"/>
<dbReference type="STRING" id="348802.A0A0D2EAR9"/>
<dbReference type="RefSeq" id="XP_013312359.1">
    <property type="nucleotide sequence ID" value="XM_013456905.1"/>
</dbReference>
<name>A0A0D2EAR9_9EURO</name>
<dbReference type="GeneID" id="25332369"/>
<dbReference type="Proteomes" id="UP000054342">
    <property type="component" value="Unassembled WGS sequence"/>
</dbReference>
<evidence type="ECO:0000313" key="1">
    <source>
        <dbReference type="EMBL" id="KIW51775.1"/>
    </source>
</evidence>
<organism evidence="1 2">
    <name type="scientific">Exophiala xenobiotica</name>
    <dbReference type="NCBI Taxonomy" id="348802"/>
    <lineage>
        <taxon>Eukaryota</taxon>
        <taxon>Fungi</taxon>
        <taxon>Dikarya</taxon>
        <taxon>Ascomycota</taxon>
        <taxon>Pezizomycotina</taxon>
        <taxon>Eurotiomycetes</taxon>
        <taxon>Chaetothyriomycetidae</taxon>
        <taxon>Chaetothyriales</taxon>
        <taxon>Herpotrichiellaceae</taxon>
        <taxon>Exophiala</taxon>
    </lineage>
</organism>
<dbReference type="EMBL" id="KN847322">
    <property type="protein sequence ID" value="KIW51775.1"/>
    <property type="molecule type" value="Genomic_DNA"/>
</dbReference>
<dbReference type="OrthoDB" id="443402at2759"/>
<protein>
    <submittedName>
        <fullName evidence="1">Uncharacterized protein</fullName>
    </submittedName>
</protein>
<gene>
    <name evidence="1" type="ORF">PV05_10461</name>
</gene>
<accession>A0A0D2EAR9</accession>
<reference evidence="1 2" key="1">
    <citation type="submission" date="2015-01" db="EMBL/GenBank/DDBJ databases">
        <title>The Genome Sequence of Exophiala xenobiotica CBS118157.</title>
        <authorList>
            <consortium name="The Broad Institute Genomics Platform"/>
            <person name="Cuomo C."/>
            <person name="de Hoog S."/>
            <person name="Gorbushina A."/>
            <person name="Stielow B."/>
            <person name="Teixiera M."/>
            <person name="Abouelleil A."/>
            <person name="Chapman S.B."/>
            <person name="Priest M."/>
            <person name="Young S.K."/>
            <person name="Wortman J."/>
            <person name="Nusbaum C."/>
            <person name="Birren B."/>
        </authorList>
    </citation>
    <scope>NUCLEOTIDE SEQUENCE [LARGE SCALE GENOMIC DNA]</scope>
    <source>
        <strain evidence="1 2">CBS 118157</strain>
    </source>
</reference>
<proteinExistence type="predicted"/>
<evidence type="ECO:0000313" key="2">
    <source>
        <dbReference type="Proteomes" id="UP000054342"/>
    </source>
</evidence>